<dbReference type="PANTHER" id="PTHR11614">
    <property type="entry name" value="PHOSPHOLIPASE-RELATED"/>
    <property type="match status" value="1"/>
</dbReference>
<proteinExistence type="predicted"/>
<accession>A0A2V1GRC9</accession>
<dbReference type="SUPFAM" id="SSF53474">
    <property type="entry name" value="alpha/beta-Hydrolases"/>
    <property type="match status" value="1"/>
</dbReference>
<evidence type="ECO:0000313" key="3">
    <source>
        <dbReference type="Proteomes" id="UP000244906"/>
    </source>
</evidence>
<dbReference type="InterPro" id="IPR051044">
    <property type="entry name" value="MAG_DAG_Lipase"/>
</dbReference>
<evidence type="ECO:0000259" key="1">
    <source>
        <dbReference type="Pfam" id="PF12146"/>
    </source>
</evidence>
<dbReference type="InterPro" id="IPR029058">
    <property type="entry name" value="AB_hydrolase_fold"/>
</dbReference>
<protein>
    <submittedName>
        <fullName evidence="2">Alpha/beta hydrolase</fullName>
    </submittedName>
</protein>
<name>A0A2V1GRC9_9GAMM</name>
<feature type="domain" description="Serine aminopeptidase S33" evidence="1">
    <location>
        <begin position="23"/>
        <end position="286"/>
    </location>
</feature>
<dbReference type="OrthoDB" id="9806902at2"/>
<dbReference type="Pfam" id="PF12146">
    <property type="entry name" value="Hydrolase_4"/>
    <property type="match status" value="1"/>
</dbReference>
<comment type="caution">
    <text evidence="2">The sequence shown here is derived from an EMBL/GenBank/DDBJ whole genome shotgun (WGS) entry which is preliminary data.</text>
</comment>
<dbReference type="RefSeq" id="WP_116688709.1">
    <property type="nucleotide sequence ID" value="NZ_CAWNYD010000011.1"/>
</dbReference>
<keyword evidence="2" id="KW-0378">Hydrolase</keyword>
<organism evidence="2 3">
    <name type="scientific">Pelagibaculum spongiae</name>
    <dbReference type="NCBI Taxonomy" id="2080658"/>
    <lineage>
        <taxon>Bacteria</taxon>
        <taxon>Pseudomonadati</taxon>
        <taxon>Pseudomonadota</taxon>
        <taxon>Gammaproteobacteria</taxon>
        <taxon>Oceanospirillales</taxon>
        <taxon>Pelagibaculum</taxon>
    </lineage>
</organism>
<dbReference type="AlphaFoldDB" id="A0A2V1GRC9"/>
<keyword evidence="3" id="KW-1185">Reference proteome</keyword>
<sequence>MKRLNLSSSDGHQIPAHIWLPEQQPIAIIQISHGMAEHHQRYNRLAGQLNNAGYAVIAHDHRGHGQCSGLQGHYSDQQGWKHVIDDLGLVQNYIRQQYPDLPVFLLGHSMGSFISLAWAEQYGDQLAGLILSGSNGDQGVMFSVAKLLIKLERYRQGAQGKSRFLDQVFFGQFNRSFGKTQTSFDWLSRDQQQVEKYLEDEQCGFLCSNQLWLDLISGLQQIYRPQNLQKIPKQLPIHFISGSKDPVSQSCKHLHKLLLNLEQSGFQQLSHTFYPNGRHEMFNETNYQQVQDELIQWITRHTSNRQASAA</sequence>
<dbReference type="GO" id="GO:0016787">
    <property type="term" value="F:hydrolase activity"/>
    <property type="evidence" value="ECO:0007669"/>
    <property type="project" value="UniProtKB-KW"/>
</dbReference>
<evidence type="ECO:0000313" key="2">
    <source>
        <dbReference type="EMBL" id="PVZ64954.1"/>
    </source>
</evidence>
<dbReference type="InterPro" id="IPR022742">
    <property type="entry name" value="Hydrolase_4"/>
</dbReference>
<gene>
    <name evidence="2" type="ORF">DC094_19015</name>
</gene>
<dbReference type="Proteomes" id="UP000244906">
    <property type="component" value="Unassembled WGS sequence"/>
</dbReference>
<dbReference type="EMBL" id="QDDL01000011">
    <property type="protein sequence ID" value="PVZ64954.1"/>
    <property type="molecule type" value="Genomic_DNA"/>
</dbReference>
<dbReference type="Gene3D" id="3.40.50.1820">
    <property type="entry name" value="alpha/beta hydrolase"/>
    <property type="match status" value="1"/>
</dbReference>
<reference evidence="2 3" key="1">
    <citation type="submission" date="2018-04" db="EMBL/GenBank/DDBJ databases">
        <title>Thalassorhabdus spongiae gen. nov., sp. nov., isolated from a marine sponge in South-West Iceland.</title>
        <authorList>
            <person name="Knobloch S."/>
            <person name="Daussin A."/>
            <person name="Johannsson R."/>
            <person name="Marteinsson V.T."/>
        </authorList>
    </citation>
    <scope>NUCLEOTIDE SEQUENCE [LARGE SCALE GENOMIC DNA]</scope>
    <source>
        <strain evidence="2 3">Hp12</strain>
    </source>
</reference>